<reference evidence="1 2" key="1">
    <citation type="submission" date="2021-06" db="EMBL/GenBank/DDBJ databases">
        <authorList>
            <person name="Palmer J.M."/>
        </authorList>
    </citation>
    <scope>NUCLEOTIDE SEQUENCE [LARGE SCALE GENOMIC DNA]</scope>
    <source>
        <strain evidence="1 2">GA_2019</strain>
        <tissue evidence="1">Muscle</tissue>
    </source>
</reference>
<dbReference type="EMBL" id="JAHRIO010000126">
    <property type="protein sequence ID" value="MEQ2157593.1"/>
    <property type="molecule type" value="Genomic_DNA"/>
</dbReference>
<sequence length="136" mass="15559">MNTLHGTIFLFTQSKMRLSFVLECPKEQSQQHISDNNSDDSWQNTHTYEFAYTNTHTLISNSSTQQSNRTNVTLRAQRTVRSQETCEAHTCTTLTPAHIATHVQPHSIILVLLQTVSLNLWLEGKKQFSTTQKLNK</sequence>
<evidence type="ECO:0000313" key="1">
    <source>
        <dbReference type="EMBL" id="MEQ2157593.1"/>
    </source>
</evidence>
<organism evidence="1 2">
    <name type="scientific">Goodea atripinnis</name>
    <dbReference type="NCBI Taxonomy" id="208336"/>
    <lineage>
        <taxon>Eukaryota</taxon>
        <taxon>Metazoa</taxon>
        <taxon>Chordata</taxon>
        <taxon>Craniata</taxon>
        <taxon>Vertebrata</taxon>
        <taxon>Euteleostomi</taxon>
        <taxon>Actinopterygii</taxon>
        <taxon>Neopterygii</taxon>
        <taxon>Teleostei</taxon>
        <taxon>Neoteleostei</taxon>
        <taxon>Acanthomorphata</taxon>
        <taxon>Ovalentaria</taxon>
        <taxon>Atherinomorphae</taxon>
        <taxon>Cyprinodontiformes</taxon>
        <taxon>Goodeidae</taxon>
        <taxon>Goodea</taxon>
    </lineage>
</organism>
<comment type="caution">
    <text evidence="1">The sequence shown here is derived from an EMBL/GenBank/DDBJ whole genome shotgun (WGS) entry which is preliminary data.</text>
</comment>
<keyword evidence="2" id="KW-1185">Reference proteome</keyword>
<protein>
    <submittedName>
        <fullName evidence="1">Uncharacterized protein</fullName>
    </submittedName>
</protein>
<proteinExistence type="predicted"/>
<evidence type="ECO:0000313" key="2">
    <source>
        <dbReference type="Proteomes" id="UP001476798"/>
    </source>
</evidence>
<gene>
    <name evidence="1" type="ORF">GOODEAATRI_003312</name>
</gene>
<accession>A0ABV0MEP7</accession>
<dbReference type="Proteomes" id="UP001476798">
    <property type="component" value="Unassembled WGS sequence"/>
</dbReference>
<name>A0ABV0MEP7_9TELE</name>